<dbReference type="EMBL" id="BGPR01048419">
    <property type="protein sequence ID" value="GBO25413.1"/>
    <property type="molecule type" value="Genomic_DNA"/>
</dbReference>
<dbReference type="Proteomes" id="UP000499080">
    <property type="component" value="Unassembled WGS sequence"/>
</dbReference>
<accession>A0A4Y2VJC5</accession>
<proteinExistence type="predicted"/>
<feature type="region of interest" description="Disordered" evidence="1">
    <location>
        <begin position="13"/>
        <end position="36"/>
    </location>
</feature>
<name>A0A4Y2VJC5_ARAVE</name>
<evidence type="ECO:0000313" key="4">
    <source>
        <dbReference type="Proteomes" id="UP000499080"/>
    </source>
</evidence>
<gene>
    <name evidence="2" type="ORF">AVEN_232282_1</name>
    <name evidence="3" type="ORF">AVEN_90033_1</name>
</gene>
<evidence type="ECO:0000256" key="1">
    <source>
        <dbReference type="SAM" id="MobiDB-lite"/>
    </source>
</evidence>
<feature type="region of interest" description="Disordered" evidence="1">
    <location>
        <begin position="62"/>
        <end position="82"/>
    </location>
</feature>
<sequence>MIVTFHMWGRGGLVARPRPWGRQTPGSKPDSTEDPPCMWAVRTPNPTSWANPTTVVRKLREGAPALVSSSSSYRSSKSRGPT</sequence>
<keyword evidence="4" id="KW-1185">Reference proteome</keyword>
<organism evidence="3 4">
    <name type="scientific">Araneus ventricosus</name>
    <name type="common">Orbweaver spider</name>
    <name type="synonym">Epeira ventricosa</name>
    <dbReference type="NCBI Taxonomy" id="182803"/>
    <lineage>
        <taxon>Eukaryota</taxon>
        <taxon>Metazoa</taxon>
        <taxon>Ecdysozoa</taxon>
        <taxon>Arthropoda</taxon>
        <taxon>Chelicerata</taxon>
        <taxon>Arachnida</taxon>
        <taxon>Araneae</taxon>
        <taxon>Araneomorphae</taxon>
        <taxon>Entelegynae</taxon>
        <taxon>Araneoidea</taxon>
        <taxon>Araneidae</taxon>
        <taxon>Araneus</taxon>
    </lineage>
</organism>
<feature type="compositionally biased region" description="Low complexity" evidence="1">
    <location>
        <begin position="68"/>
        <end position="82"/>
    </location>
</feature>
<evidence type="ECO:0000313" key="3">
    <source>
        <dbReference type="EMBL" id="GBO25413.1"/>
    </source>
</evidence>
<evidence type="ECO:0000313" key="2">
    <source>
        <dbReference type="EMBL" id="GBO25412.1"/>
    </source>
</evidence>
<reference evidence="3 4" key="1">
    <citation type="journal article" date="2019" name="Sci. Rep.">
        <title>Orb-weaving spider Araneus ventricosus genome elucidates the spidroin gene catalogue.</title>
        <authorList>
            <person name="Kono N."/>
            <person name="Nakamura H."/>
            <person name="Ohtoshi R."/>
            <person name="Moran D.A.P."/>
            <person name="Shinohara A."/>
            <person name="Yoshida Y."/>
            <person name="Fujiwara M."/>
            <person name="Mori M."/>
            <person name="Tomita M."/>
            <person name="Arakawa K."/>
        </authorList>
    </citation>
    <scope>NUCLEOTIDE SEQUENCE [LARGE SCALE GENOMIC DNA]</scope>
</reference>
<comment type="caution">
    <text evidence="3">The sequence shown here is derived from an EMBL/GenBank/DDBJ whole genome shotgun (WGS) entry which is preliminary data.</text>
</comment>
<dbReference type="AlphaFoldDB" id="A0A4Y2VJC5"/>
<dbReference type="EMBL" id="BGPR01048417">
    <property type="protein sequence ID" value="GBO25412.1"/>
    <property type="molecule type" value="Genomic_DNA"/>
</dbReference>
<protein>
    <submittedName>
        <fullName evidence="3">Uncharacterized protein</fullName>
    </submittedName>
</protein>